<organism evidence="10 11">
    <name type="scientific">Smittium simulii</name>
    <dbReference type="NCBI Taxonomy" id="133385"/>
    <lineage>
        <taxon>Eukaryota</taxon>
        <taxon>Fungi</taxon>
        <taxon>Fungi incertae sedis</taxon>
        <taxon>Zoopagomycota</taxon>
        <taxon>Kickxellomycotina</taxon>
        <taxon>Harpellomycetes</taxon>
        <taxon>Harpellales</taxon>
        <taxon>Legeriomycetaceae</taxon>
        <taxon>Smittium</taxon>
    </lineage>
</organism>
<dbReference type="SUPFAM" id="SSF69318">
    <property type="entry name" value="Integrin alpha N-terminal domain"/>
    <property type="match status" value="2"/>
</dbReference>
<accession>A0A2T9XZH4</accession>
<evidence type="ECO:0000259" key="9">
    <source>
        <dbReference type="Pfam" id="PF23122"/>
    </source>
</evidence>
<dbReference type="InterPro" id="IPR057089">
    <property type="entry name" value="C2_TIP"/>
</dbReference>
<keyword evidence="11" id="KW-1185">Reference proteome</keyword>
<comment type="subcellular location">
    <subcellularLocation>
        <location evidence="1">Membrane</location>
        <topology evidence="1">Single-pass type I membrane protein</topology>
    </subcellularLocation>
</comment>
<dbReference type="Pfam" id="PF23122">
    <property type="entry name" value="C2_ITFG1"/>
    <property type="match status" value="1"/>
</dbReference>
<dbReference type="Proteomes" id="UP000245383">
    <property type="component" value="Unassembled WGS sequence"/>
</dbReference>
<dbReference type="InterPro" id="IPR024881">
    <property type="entry name" value="Tip"/>
</dbReference>
<keyword evidence="3 8" id="KW-0812">Transmembrane</keyword>
<dbReference type="InterPro" id="IPR028994">
    <property type="entry name" value="Integrin_alpha_N"/>
</dbReference>
<evidence type="ECO:0000256" key="5">
    <source>
        <dbReference type="ARBA" id="ARBA00022989"/>
    </source>
</evidence>
<evidence type="ECO:0000256" key="6">
    <source>
        <dbReference type="ARBA" id="ARBA00023136"/>
    </source>
</evidence>
<evidence type="ECO:0000256" key="4">
    <source>
        <dbReference type="ARBA" id="ARBA00022729"/>
    </source>
</evidence>
<keyword evidence="4" id="KW-0732">Signal</keyword>
<evidence type="ECO:0000256" key="1">
    <source>
        <dbReference type="ARBA" id="ARBA00004479"/>
    </source>
</evidence>
<dbReference type="PANTHER" id="PTHR13412">
    <property type="entry name" value="T-CELL IMMUNOMODULATORY PROTEIN HOMOLOG"/>
    <property type="match status" value="1"/>
</dbReference>
<evidence type="ECO:0000256" key="7">
    <source>
        <dbReference type="ARBA" id="ARBA00023180"/>
    </source>
</evidence>
<feature type="transmembrane region" description="Helical" evidence="8">
    <location>
        <begin position="582"/>
        <end position="600"/>
    </location>
</feature>
<protein>
    <recommendedName>
        <fullName evidence="9">T-cell immunomodulatory protein TIP C2 domain-containing protein</fullName>
    </recommendedName>
</protein>
<evidence type="ECO:0000256" key="3">
    <source>
        <dbReference type="ARBA" id="ARBA00022692"/>
    </source>
</evidence>
<dbReference type="InterPro" id="IPR013517">
    <property type="entry name" value="FG-GAP"/>
</dbReference>
<feature type="domain" description="T-cell immunomodulatory protein TIP C2" evidence="9">
    <location>
        <begin position="499"/>
        <end position="559"/>
    </location>
</feature>
<dbReference type="Pfam" id="PF13517">
    <property type="entry name" value="FG-GAP_3"/>
    <property type="match status" value="1"/>
</dbReference>
<dbReference type="GO" id="GO:0005886">
    <property type="term" value="C:plasma membrane"/>
    <property type="evidence" value="ECO:0007669"/>
    <property type="project" value="TreeGrafter"/>
</dbReference>
<name>A0A2T9XZH4_9FUNG</name>
<dbReference type="AlphaFoldDB" id="A0A2T9XZH4"/>
<sequence length="624" mass="70210">MAIADVNGDKLLDLVLLSENKSQLDFLTYSPKEKKFVFFSSLPFASVLKSGDVDFTAVNVVFGDFLGNGRQALAIMGYEQKSNLQKLSIKLYTQSSTDSYVYHSDIGTFDQSQPVLFDYGKNLHIDMLGTPYNISENSDKSPRLYRNTKSLNKDSPLFKIEELFPASNNSSKACTLANPHSSSFVDLDGDCLSDLFLVCDTDPPTYQIWLNSKKDSEFSLAAAGELPQGTGQINFMDIDGNGSMDMVFPVCVEEGCEIHIVYNNQKPFCNTDSAINSECKPLSKICSPDPSFGFNLSTTNAKLEKILPGERLDLIDPTFEGPQPVHIQLGDFDNDGFPDLLLTTITKAKNKRSIKRRSAKFFEFWDSLFGAKKQIEVDSNSKIRLLRNVPLIVDNKRVKGKRTFELIKDEQIIKGLREINSPTRAIFFDMDENGTLDILVSYLDNKKKPKLMVMQNSFDTASSFFIKPSLCPEFGDSENKNDLSYMYGGSFTCILSSGTKSLVMTGVQYPQQSYRSIQQPYSFFGLGEFNNYVDKIYIGSTQGKVYSFESLIPNSRLFFRVDLTQKLKPILLLPNAKNSHTIILGLVVTVFCLVGIIFFLNKLEKEADLREKQKQLFWINFDAL</sequence>
<evidence type="ECO:0000313" key="11">
    <source>
        <dbReference type="Proteomes" id="UP000245383"/>
    </source>
</evidence>
<evidence type="ECO:0000313" key="10">
    <source>
        <dbReference type="EMBL" id="PVU85492.1"/>
    </source>
</evidence>
<evidence type="ECO:0000256" key="2">
    <source>
        <dbReference type="ARBA" id="ARBA00006496"/>
    </source>
</evidence>
<keyword evidence="7" id="KW-0325">Glycoprotein</keyword>
<comment type="similarity">
    <text evidence="2">Belongs to the TIP family.</text>
</comment>
<keyword evidence="6 8" id="KW-0472">Membrane</keyword>
<evidence type="ECO:0000256" key="8">
    <source>
        <dbReference type="SAM" id="Phobius"/>
    </source>
</evidence>
<dbReference type="EMBL" id="MBFR01000851">
    <property type="protein sequence ID" value="PVU85492.1"/>
    <property type="molecule type" value="Genomic_DNA"/>
</dbReference>
<dbReference type="PANTHER" id="PTHR13412:SF0">
    <property type="entry name" value="T-CELL IMMUNOMODULATORY PROTEIN"/>
    <property type="match status" value="1"/>
</dbReference>
<comment type="caution">
    <text evidence="10">The sequence shown here is derived from an EMBL/GenBank/DDBJ whole genome shotgun (WGS) entry which is preliminary data.</text>
</comment>
<keyword evidence="5 8" id="KW-1133">Transmembrane helix</keyword>
<gene>
    <name evidence="10" type="ORF">BB561_006941</name>
</gene>
<dbReference type="OrthoDB" id="10022113at2759"/>
<reference evidence="10 11" key="1">
    <citation type="journal article" date="2018" name="MBio">
        <title>Comparative Genomics Reveals the Core Gene Toolbox for the Fungus-Insect Symbiosis.</title>
        <authorList>
            <person name="Wang Y."/>
            <person name="Stata M."/>
            <person name="Wang W."/>
            <person name="Stajich J.E."/>
            <person name="White M.M."/>
            <person name="Moncalvo J.M."/>
        </authorList>
    </citation>
    <scope>NUCLEOTIDE SEQUENCE [LARGE SCALE GENOMIC DNA]</scope>
    <source>
        <strain evidence="10 11">SWE-8-4</strain>
    </source>
</reference>
<proteinExistence type="inferred from homology"/>